<keyword evidence="6" id="KW-0479">Metal-binding</keyword>
<dbReference type="EC" id="2.7.1.180" evidence="2"/>
<evidence type="ECO:0000313" key="12">
    <source>
        <dbReference type="Proteomes" id="UP000323454"/>
    </source>
</evidence>
<evidence type="ECO:0000256" key="3">
    <source>
        <dbReference type="ARBA" id="ARBA00016337"/>
    </source>
</evidence>
<dbReference type="SUPFAM" id="SSF143631">
    <property type="entry name" value="ApbE-like"/>
    <property type="match status" value="1"/>
</dbReference>
<dbReference type="AlphaFoldDB" id="A0A5B2XF88"/>
<dbReference type="GO" id="GO:0046872">
    <property type="term" value="F:metal ion binding"/>
    <property type="evidence" value="ECO:0007669"/>
    <property type="project" value="UniProtKB-KW"/>
</dbReference>
<dbReference type="InterPro" id="IPR024932">
    <property type="entry name" value="ApbE"/>
</dbReference>
<name>A0A5B2XF88_9PSEU</name>
<comment type="caution">
    <text evidence="11">The sequence shown here is derived from an EMBL/GenBank/DDBJ whole genome shotgun (WGS) entry which is preliminary data.</text>
</comment>
<accession>A0A5B2XF88</accession>
<dbReference type="OrthoDB" id="9778595at2"/>
<dbReference type="PANTHER" id="PTHR30040">
    <property type="entry name" value="THIAMINE BIOSYNTHESIS LIPOPROTEIN APBE"/>
    <property type="match status" value="1"/>
</dbReference>
<evidence type="ECO:0000313" key="11">
    <source>
        <dbReference type="EMBL" id="KAA2261729.1"/>
    </source>
</evidence>
<evidence type="ECO:0000256" key="4">
    <source>
        <dbReference type="ARBA" id="ARBA00022630"/>
    </source>
</evidence>
<evidence type="ECO:0000256" key="6">
    <source>
        <dbReference type="ARBA" id="ARBA00022723"/>
    </source>
</evidence>
<dbReference type="RefSeq" id="WP_149850350.1">
    <property type="nucleotide sequence ID" value="NZ_VUOB01000026.1"/>
</dbReference>
<protein>
    <recommendedName>
        <fullName evidence="3">FAD:protein FMN transferase</fullName>
        <ecNumber evidence="2">2.7.1.180</ecNumber>
    </recommendedName>
    <alternativeName>
        <fullName evidence="9">Flavin transferase</fullName>
    </alternativeName>
</protein>
<dbReference type="Proteomes" id="UP000323454">
    <property type="component" value="Unassembled WGS sequence"/>
</dbReference>
<evidence type="ECO:0000256" key="1">
    <source>
        <dbReference type="ARBA" id="ARBA00001946"/>
    </source>
</evidence>
<comment type="cofactor">
    <cofactor evidence="1">
        <name>Mg(2+)</name>
        <dbReference type="ChEBI" id="CHEBI:18420"/>
    </cofactor>
</comment>
<evidence type="ECO:0000256" key="10">
    <source>
        <dbReference type="ARBA" id="ARBA00048540"/>
    </source>
</evidence>
<keyword evidence="7" id="KW-0274">FAD</keyword>
<evidence type="ECO:0000256" key="2">
    <source>
        <dbReference type="ARBA" id="ARBA00011955"/>
    </source>
</evidence>
<keyword evidence="4" id="KW-0285">Flavoprotein</keyword>
<evidence type="ECO:0000256" key="8">
    <source>
        <dbReference type="ARBA" id="ARBA00022842"/>
    </source>
</evidence>
<dbReference type="Pfam" id="PF02424">
    <property type="entry name" value="ApbE"/>
    <property type="match status" value="2"/>
</dbReference>
<proteinExistence type="predicted"/>
<keyword evidence="12" id="KW-1185">Reference proteome</keyword>
<evidence type="ECO:0000256" key="9">
    <source>
        <dbReference type="ARBA" id="ARBA00031306"/>
    </source>
</evidence>
<keyword evidence="5 11" id="KW-0808">Transferase</keyword>
<reference evidence="11 12" key="2">
    <citation type="submission" date="2019-09" db="EMBL/GenBank/DDBJ databases">
        <authorList>
            <person name="Jin C."/>
        </authorList>
    </citation>
    <scope>NUCLEOTIDE SEQUENCE [LARGE SCALE GENOMIC DNA]</scope>
    <source>
        <strain evidence="11 12">AN110305</strain>
    </source>
</reference>
<evidence type="ECO:0000256" key="7">
    <source>
        <dbReference type="ARBA" id="ARBA00022827"/>
    </source>
</evidence>
<dbReference type="EMBL" id="VUOB01000026">
    <property type="protein sequence ID" value="KAA2261729.1"/>
    <property type="molecule type" value="Genomic_DNA"/>
</dbReference>
<dbReference type="PANTHER" id="PTHR30040:SF2">
    <property type="entry name" value="FAD:PROTEIN FMN TRANSFERASE"/>
    <property type="match status" value="1"/>
</dbReference>
<reference evidence="11 12" key="1">
    <citation type="submission" date="2019-09" db="EMBL/GenBank/DDBJ databases">
        <title>Goodfellowia gen. nov., a new genus of the Pseudonocardineae related to Actinoalloteichus, containing Goodfellowia coeruleoviolacea gen. nov., comb. nov. gen. nov., comb. nov.</title>
        <authorList>
            <person name="Labeda D."/>
        </authorList>
    </citation>
    <scope>NUCLEOTIDE SEQUENCE [LARGE SCALE GENOMIC DNA]</scope>
    <source>
        <strain evidence="11 12">AN110305</strain>
    </source>
</reference>
<sequence length="260" mass="27587">MTESRGAWVEQIMGMPISVHLRGPQVPGERPEAVERVFDELRRVDRIFSTHRADSQISQLADGLRDLSDCDQQVTEVLALCDTARELTEGWFDALLPTGDGALRLDPTGLVKGWAVERAVAALAEDWPGDYYVNAGGDLALGSRSGQPWRVGIEDPQTGGVLAVVPLATGGIATSGTAHRGEHILLPSTGAPATELRSITVVGPSLLWADVFATAAFARGATGVAWVHELAGYEALAVGRDGTRTLTDGMRAILEAPQTV</sequence>
<dbReference type="Gene3D" id="3.10.520.10">
    <property type="entry name" value="ApbE-like domains"/>
    <property type="match status" value="2"/>
</dbReference>
<comment type="catalytic activity">
    <reaction evidence="10">
        <text>L-threonyl-[protein] + FAD = FMN-L-threonyl-[protein] + AMP + H(+)</text>
        <dbReference type="Rhea" id="RHEA:36847"/>
        <dbReference type="Rhea" id="RHEA-COMP:11060"/>
        <dbReference type="Rhea" id="RHEA-COMP:11061"/>
        <dbReference type="ChEBI" id="CHEBI:15378"/>
        <dbReference type="ChEBI" id="CHEBI:30013"/>
        <dbReference type="ChEBI" id="CHEBI:57692"/>
        <dbReference type="ChEBI" id="CHEBI:74257"/>
        <dbReference type="ChEBI" id="CHEBI:456215"/>
        <dbReference type="EC" id="2.7.1.180"/>
    </reaction>
</comment>
<keyword evidence="8" id="KW-0460">Magnesium</keyword>
<dbReference type="InterPro" id="IPR003374">
    <property type="entry name" value="ApbE-like_sf"/>
</dbReference>
<organism evidence="11 12">
    <name type="scientific">Solihabitans fulvus</name>
    <dbReference type="NCBI Taxonomy" id="1892852"/>
    <lineage>
        <taxon>Bacteria</taxon>
        <taxon>Bacillati</taxon>
        <taxon>Actinomycetota</taxon>
        <taxon>Actinomycetes</taxon>
        <taxon>Pseudonocardiales</taxon>
        <taxon>Pseudonocardiaceae</taxon>
        <taxon>Solihabitans</taxon>
    </lineage>
</organism>
<evidence type="ECO:0000256" key="5">
    <source>
        <dbReference type="ARBA" id="ARBA00022679"/>
    </source>
</evidence>
<gene>
    <name evidence="11" type="ORF">F0L68_15555</name>
</gene>
<dbReference type="GO" id="GO:0016740">
    <property type="term" value="F:transferase activity"/>
    <property type="evidence" value="ECO:0007669"/>
    <property type="project" value="UniProtKB-KW"/>
</dbReference>